<dbReference type="AlphaFoldDB" id="A0A090T1Z9"/>
<gene>
    <name evidence="1" type="ORF">JCM19240_6206</name>
</gene>
<protein>
    <submittedName>
        <fullName evidence="1">Uncharacterized protein</fullName>
    </submittedName>
</protein>
<dbReference type="EMBL" id="BBMT01000002">
    <property type="protein sequence ID" value="GAL32774.1"/>
    <property type="molecule type" value="Genomic_DNA"/>
</dbReference>
<comment type="caution">
    <text evidence="1">The sequence shown here is derived from an EMBL/GenBank/DDBJ whole genome shotgun (WGS) entry which is preliminary data.</text>
</comment>
<organism evidence="1 2">
    <name type="scientific">Vibrio maritimus</name>
    <dbReference type="NCBI Taxonomy" id="990268"/>
    <lineage>
        <taxon>Bacteria</taxon>
        <taxon>Pseudomonadati</taxon>
        <taxon>Pseudomonadota</taxon>
        <taxon>Gammaproteobacteria</taxon>
        <taxon>Vibrionales</taxon>
        <taxon>Vibrionaceae</taxon>
        <taxon>Vibrio</taxon>
    </lineage>
</organism>
<keyword evidence="2" id="KW-1185">Reference proteome</keyword>
<sequence length="41" mass="4323">MMNRISFINACAVRRTDADHMCGLVSTAIVADKPVASSAQA</sequence>
<dbReference type="Proteomes" id="UP000029224">
    <property type="component" value="Unassembled WGS sequence"/>
</dbReference>
<accession>A0A090T1Z9</accession>
<evidence type="ECO:0000313" key="1">
    <source>
        <dbReference type="EMBL" id="GAL32774.1"/>
    </source>
</evidence>
<reference evidence="1 2" key="2">
    <citation type="submission" date="2014-09" db="EMBL/GenBank/DDBJ databases">
        <authorList>
            <consortium name="NBRP consortium"/>
            <person name="Sawabe T."/>
            <person name="Meirelles P."/>
            <person name="Nakanishi M."/>
            <person name="Sayaka M."/>
            <person name="Hattori M."/>
            <person name="Ohkuma M."/>
        </authorList>
    </citation>
    <scope>NUCLEOTIDE SEQUENCE [LARGE SCALE GENOMIC DNA]</scope>
    <source>
        <strain evidence="1 2">JCM 19240</strain>
    </source>
</reference>
<name>A0A090T1Z9_9VIBR</name>
<proteinExistence type="predicted"/>
<reference evidence="1 2" key="1">
    <citation type="submission" date="2014-09" db="EMBL/GenBank/DDBJ databases">
        <title>Vibrio maritimus JCM 19240. (C210) whole genome shotgun sequence.</title>
        <authorList>
            <person name="Sawabe T."/>
            <person name="Meirelles P."/>
            <person name="Nakanishi M."/>
            <person name="Sayaka M."/>
            <person name="Hattori M."/>
            <person name="Ohkuma M."/>
        </authorList>
    </citation>
    <scope>NUCLEOTIDE SEQUENCE [LARGE SCALE GENOMIC DNA]</scope>
    <source>
        <strain evidence="1 2">JCM 19240</strain>
    </source>
</reference>
<evidence type="ECO:0000313" key="2">
    <source>
        <dbReference type="Proteomes" id="UP000029224"/>
    </source>
</evidence>